<keyword evidence="4 8" id="KW-0812">Transmembrane</keyword>
<dbReference type="Proteomes" id="UP000232163">
    <property type="component" value="Unassembled WGS sequence"/>
</dbReference>
<dbReference type="AlphaFoldDB" id="A0A2N9VV51"/>
<evidence type="ECO:0000313" key="11">
    <source>
        <dbReference type="Proteomes" id="UP000232163"/>
    </source>
</evidence>
<accession>A0A2N9VV51</accession>
<feature type="domain" description="TRAP C4-dicarboxylate transport system permease DctM subunit" evidence="9">
    <location>
        <begin position="10"/>
        <end position="130"/>
    </location>
</feature>
<evidence type="ECO:0000256" key="6">
    <source>
        <dbReference type="ARBA" id="ARBA00023136"/>
    </source>
</evidence>
<organism evidence="10 11">
    <name type="scientific">Phyllobacterium zundukense</name>
    <dbReference type="NCBI Taxonomy" id="1867719"/>
    <lineage>
        <taxon>Bacteria</taxon>
        <taxon>Pseudomonadati</taxon>
        <taxon>Pseudomonadota</taxon>
        <taxon>Alphaproteobacteria</taxon>
        <taxon>Hyphomicrobiales</taxon>
        <taxon>Phyllobacteriaceae</taxon>
        <taxon>Phyllobacterium</taxon>
    </lineage>
</organism>
<keyword evidence="6 8" id="KW-0472">Membrane</keyword>
<evidence type="ECO:0000256" key="1">
    <source>
        <dbReference type="ARBA" id="ARBA00004429"/>
    </source>
</evidence>
<dbReference type="GO" id="GO:0005886">
    <property type="term" value="C:plasma membrane"/>
    <property type="evidence" value="ECO:0007669"/>
    <property type="project" value="UniProtKB-SubCell"/>
</dbReference>
<feature type="transmembrane region" description="Helical" evidence="8">
    <location>
        <begin position="107"/>
        <end position="128"/>
    </location>
</feature>
<gene>
    <name evidence="10" type="ORF">B5P45_18460</name>
</gene>
<evidence type="ECO:0000256" key="7">
    <source>
        <dbReference type="RuleBase" id="RU369079"/>
    </source>
</evidence>
<dbReference type="InterPro" id="IPR004681">
    <property type="entry name" value="TRAP_DctM"/>
</dbReference>
<dbReference type="PANTHER" id="PTHR33362">
    <property type="entry name" value="SIALIC ACID TRAP TRANSPORTER PERMEASE PROTEIN SIAT-RELATED"/>
    <property type="match status" value="1"/>
</dbReference>
<evidence type="ECO:0000256" key="8">
    <source>
        <dbReference type="SAM" id="Phobius"/>
    </source>
</evidence>
<reference evidence="11" key="1">
    <citation type="journal article" date="2017" name="Int J Environ Stud">
        <title>Does the Miocene-Pliocene relict legume Oxytropis triphylla form nitrogen-fixing nodules with a combination of bacterial strains?</title>
        <authorList>
            <person name="Safronova V."/>
            <person name="Belimov A."/>
            <person name="Sazanova A."/>
            <person name="Kuznetsova I."/>
            <person name="Popova J."/>
            <person name="Andronov E."/>
            <person name="Verkhozina A."/>
            <person name="Tikhonovich I."/>
        </authorList>
    </citation>
    <scope>NUCLEOTIDE SEQUENCE [LARGE SCALE GENOMIC DNA]</scope>
    <source>
        <strain evidence="11">Tri-38</strain>
    </source>
</reference>
<evidence type="ECO:0000256" key="3">
    <source>
        <dbReference type="ARBA" id="ARBA00022519"/>
    </source>
</evidence>
<keyword evidence="2" id="KW-1003">Cell membrane</keyword>
<comment type="caution">
    <text evidence="10">The sequence shown here is derived from an EMBL/GenBank/DDBJ whole genome shotgun (WGS) entry which is preliminary data.</text>
</comment>
<feature type="transmembrane region" description="Helical" evidence="8">
    <location>
        <begin position="78"/>
        <end position="101"/>
    </location>
</feature>
<dbReference type="Pfam" id="PF06808">
    <property type="entry name" value="DctM"/>
    <property type="match status" value="1"/>
</dbReference>
<keyword evidence="11" id="KW-1185">Reference proteome</keyword>
<name>A0A2N9VV51_9HYPH</name>
<dbReference type="EMBL" id="MZMT01000041">
    <property type="protein sequence ID" value="PIO43369.1"/>
    <property type="molecule type" value="Genomic_DNA"/>
</dbReference>
<dbReference type="KEGG" id="pht:BLM14_24935"/>
<dbReference type="GO" id="GO:0022857">
    <property type="term" value="F:transmembrane transporter activity"/>
    <property type="evidence" value="ECO:0007669"/>
    <property type="project" value="UniProtKB-UniRule"/>
</dbReference>
<evidence type="ECO:0000259" key="9">
    <source>
        <dbReference type="Pfam" id="PF06808"/>
    </source>
</evidence>
<protein>
    <recommendedName>
        <fullName evidence="9">TRAP C4-dicarboxylate transport system permease DctM subunit domain-containing protein</fullName>
    </recommendedName>
</protein>
<comment type="subcellular location">
    <subcellularLocation>
        <location evidence="1 7">Cell inner membrane</location>
        <topology evidence="1 7">Multi-pass membrane protein</topology>
    </subcellularLocation>
</comment>
<comment type="function">
    <text evidence="7">Part of the tripartite ATP-independent periplasmic (TRAP) transport system.</text>
</comment>
<keyword evidence="7" id="KW-0813">Transport</keyword>
<dbReference type="InterPro" id="IPR010656">
    <property type="entry name" value="DctM"/>
</dbReference>
<evidence type="ECO:0000256" key="5">
    <source>
        <dbReference type="ARBA" id="ARBA00022989"/>
    </source>
</evidence>
<proteinExistence type="predicted"/>
<keyword evidence="5 8" id="KW-1133">Transmembrane helix</keyword>
<evidence type="ECO:0000256" key="2">
    <source>
        <dbReference type="ARBA" id="ARBA00022475"/>
    </source>
</evidence>
<evidence type="ECO:0000313" key="10">
    <source>
        <dbReference type="EMBL" id="PIO43369.1"/>
    </source>
</evidence>
<keyword evidence="3 7" id="KW-0997">Cell inner membrane</keyword>
<evidence type="ECO:0000256" key="4">
    <source>
        <dbReference type="ARBA" id="ARBA00022692"/>
    </source>
</evidence>
<sequence>MRNSASSERMRAMILSARLIDFASSIFGHYRGGLAQVNVFNSVLIGGISGSLGADAASDSKILVSEMIKRGYSPTFSCAITAISSILPNILPPAIAMLVYASVSNVSITKLFTAGIIPGLIVAAALMVMNKCASTVSSPFT</sequence>